<dbReference type="KEGG" id="vsc:VSVS12_00617"/>
<sequence>MTEIIYDIKTKTLKPFTYRKPLVFVDDNGELQYEYSRNKESHVHIKKVIFLNLVGYEKLKRLDEKGKPMKDEYGNPIFIKGRLLSFEPLDCVNEFILAKHVEKDVEESQQASKALTHYFRFILDAQAKWDSKYDNEDYDPFIAPPRPAWDKFAVRKNLRVTFMYRAAVKKTTLNGTGLARTTAVSYVRSVVEFYKHHLRQGMRFNNPPFEFETLLIGIENSGTHMSAYGRKVIQTTDLKLSFPKSKRNDGGKLPNARRDLKPLSNSEWEEVKNVLVNTQRVIKSVNREEKLVSLPEEYCLLLRVYRYTGLRKEEGVSLHLGQVVRPDMKTAVLRLGVGDQYGSLTKDPSGGYNNKSRRTIIPSSLMLELYNYSHSPRYKKRLAKFKERCRAEREAGNDAYFDGTDGVDESKQYLFISNSGIPLFKKLEEINTRWNEVRKTAAVNLLNDIDSVVHNLRSTFAVSAFRTLLKKMDADEALKIVSAFLGHEDLSTTLLYLQIAQDKPTGDEIWEDVLDYVGVFDEESDLDDLPEFEEASRKLEEAKKK</sequence>
<accession>A0A1B1NLD3</accession>
<reference evidence="5 7" key="2">
    <citation type="submission" date="2016-08" db="EMBL/GenBank/DDBJ databases">
        <title>Genome sequencing of Vibrio scophthalmi strain FP3289, an isolated from Paralichthys olivaceus.</title>
        <authorList>
            <person name="Han H.-J."/>
        </authorList>
    </citation>
    <scope>NUCLEOTIDE SEQUENCE [LARGE SCALE GENOMIC DNA]</scope>
    <source>
        <strain evidence="5 7">FP3289</strain>
    </source>
</reference>
<dbReference type="GO" id="GO:0015074">
    <property type="term" value="P:DNA integration"/>
    <property type="evidence" value="ECO:0007669"/>
    <property type="project" value="UniProtKB-KW"/>
</dbReference>
<dbReference type="PANTHER" id="PTHR30349">
    <property type="entry name" value="PHAGE INTEGRASE-RELATED"/>
    <property type="match status" value="1"/>
</dbReference>
<dbReference type="PATRIC" id="fig|45658.6.peg.581"/>
<keyword evidence="1" id="KW-0229">DNA integration</keyword>
<dbReference type="PROSITE" id="PS51898">
    <property type="entry name" value="TYR_RECOMBINASE"/>
    <property type="match status" value="1"/>
</dbReference>
<dbReference type="GeneID" id="96872632"/>
<dbReference type="RefSeq" id="WP_014386729.1">
    <property type="nucleotide sequence ID" value="NZ_CP016307.1"/>
</dbReference>
<dbReference type="InterPro" id="IPR050090">
    <property type="entry name" value="Tyrosine_recombinase_XerCD"/>
</dbReference>
<dbReference type="OrthoDB" id="6388832at2"/>
<dbReference type="Gene3D" id="1.10.443.10">
    <property type="entry name" value="Intergrase catalytic core"/>
    <property type="match status" value="1"/>
</dbReference>
<dbReference type="GO" id="GO:0003677">
    <property type="term" value="F:DNA binding"/>
    <property type="evidence" value="ECO:0007669"/>
    <property type="project" value="InterPro"/>
</dbReference>
<dbReference type="AlphaFoldDB" id="A0A1B1NLD3"/>
<dbReference type="InterPro" id="IPR011010">
    <property type="entry name" value="DNA_brk_join_enz"/>
</dbReference>
<evidence type="ECO:0000256" key="2">
    <source>
        <dbReference type="ARBA" id="ARBA00023172"/>
    </source>
</evidence>
<evidence type="ECO:0000256" key="1">
    <source>
        <dbReference type="ARBA" id="ARBA00022908"/>
    </source>
</evidence>
<organism evidence="5 7">
    <name type="scientific">Vibrio scophthalmi</name>
    <dbReference type="NCBI Taxonomy" id="45658"/>
    <lineage>
        <taxon>Bacteria</taxon>
        <taxon>Pseudomonadati</taxon>
        <taxon>Pseudomonadota</taxon>
        <taxon>Gammaproteobacteria</taxon>
        <taxon>Vibrionales</taxon>
        <taxon>Vibrionaceae</taxon>
        <taxon>Vibrio</taxon>
    </lineage>
</organism>
<dbReference type="EMBL" id="CP016414">
    <property type="protein sequence ID" value="ANU37471.1"/>
    <property type="molecule type" value="Genomic_DNA"/>
</dbReference>
<evidence type="ECO:0000313" key="6">
    <source>
        <dbReference type="Proteomes" id="UP000092528"/>
    </source>
</evidence>
<dbReference type="Proteomes" id="UP000095131">
    <property type="component" value="Unassembled WGS sequence"/>
</dbReference>
<keyword evidence="2" id="KW-0233">DNA recombination</keyword>
<dbReference type="EMBL" id="MDCJ01000002">
    <property type="protein sequence ID" value="ODS10212.1"/>
    <property type="molecule type" value="Genomic_DNA"/>
</dbReference>
<gene>
    <name evidence="5" type="ORF">VSF3289_00467</name>
    <name evidence="4" type="ORF">VSVS05_02376</name>
</gene>
<name>A0A1B1NLD3_9VIBR</name>
<dbReference type="SUPFAM" id="SSF56349">
    <property type="entry name" value="DNA breaking-rejoining enzymes"/>
    <property type="match status" value="1"/>
</dbReference>
<reference evidence="4 6" key="1">
    <citation type="submission" date="2016-07" db="EMBL/GenBank/DDBJ databases">
        <title>Genome sequencing of Vibrio scophthalmi strain VS-05, an isolated from Paralichthys olivaceus.</title>
        <authorList>
            <person name="Han H.-J."/>
        </authorList>
    </citation>
    <scope>NUCLEOTIDE SEQUENCE [LARGE SCALE GENOMIC DNA]</scope>
    <source>
        <strain evidence="4 6">VS-05</strain>
    </source>
</reference>
<protein>
    <recommendedName>
        <fullName evidence="3">Tyr recombinase domain-containing protein</fullName>
    </recommendedName>
</protein>
<evidence type="ECO:0000313" key="5">
    <source>
        <dbReference type="EMBL" id="ODS10212.1"/>
    </source>
</evidence>
<dbReference type="InterPro" id="IPR013762">
    <property type="entry name" value="Integrase-like_cat_sf"/>
</dbReference>
<evidence type="ECO:0000313" key="7">
    <source>
        <dbReference type="Proteomes" id="UP000095131"/>
    </source>
</evidence>
<keyword evidence="6" id="KW-1185">Reference proteome</keyword>
<dbReference type="InterPro" id="IPR002104">
    <property type="entry name" value="Integrase_catalytic"/>
</dbReference>
<evidence type="ECO:0000313" key="4">
    <source>
        <dbReference type="EMBL" id="ANU37471.1"/>
    </source>
</evidence>
<proteinExistence type="predicted"/>
<dbReference type="PANTHER" id="PTHR30349:SF64">
    <property type="entry name" value="PROPHAGE INTEGRASE INTD-RELATED"/>
    <property type="match status" value="1"/>
</dbReference>
<evidence type="ECO:0000259" key="3">
    <source>
        <dbReference type="PROSITE" id="PS51898"/>
    </source>
</evidence>
<dbReference type="Proteomes" id="UP000092528">
    <property type="component" value="Chromosome 1"/>
</dbReference>
<dbReference type="GO" id="GO:0006310">
    <property type="term" value="P:DNA recombination"/>
    <property type="evidence" value="ECO:0007669"/>
    <property type="project" value="UniProtKB-KW"/>
</dbReference>
<dbReference type="STRING" id="45658.VSVS12_00617"/>
<feature type="domain" description="Tyr recombinase" evidence="3">
    <location>
        <begin position="258"/>
        <end position="511"/>
    </location>
</feature>